<dbReference type="InterPro" id="IPR016087">
    <property type="entry name" value="Chalcone_isomerase"/>
</dbReference>
<reference evidence="2 3" key="1">
    <citation type="submission" date="2019-02" db="EMBL/GenBank/DDBJ databases">
        <title>Deep-cultivation of Planctomycetes and their phenomic and genomic characterization uncovers novel biology.</title>
        <authorList>
            <person name="Wiegand S."/>
            <person name="Jogler M."/>
            <person name="Boedeker C."/>
            <person name="Pinto D."/>
            <person name="Vollmers J."/>
            <person name="Rivas-Marin E."/>
            <person name="Kohn T."/>
            <person name="Peeters S.H."/>
            <person name="Heuer A."/>
            <person name="Rast P."/>
            <person name="Oberbeckmann S."/>
            <person name="Bunk B."/>
            <person name="Jeske O."/>
            <person name="Meyerdierks A."/>
            <person name="Storesund J.E."/>
            <person name="Kallscheuer N."/>
            <person name="Luecker S."/>
            <person name="Lage O.M."/>
            <person name="Pohl T."/>
            <person name="Merkel B.J."/>
            <person name="Hornburger P."/>
            <person name="Mueller R.-W."/>
            <person name="Bruemmer F."/>
            <person name="Labrenz M."/>
            <person name="Spormann A.M."/>
            <person name="Op den Camp H."/>
            <person name="Overmann J."/>
            <person name="Amann R."/>
            <person name="Jetten M.S.M."/>
            <person name="Mascher T."/>
            <person name="Medema M.H."/>
            <person name="Devos D.P."/>
            <person name="Kaster A.-K."/>
            <person name="Ovreas L."/>
            <person name="Rohde M."/>
            <person name="Galperin M.Y."/>
            <person name="Jogler C."/>
        </authorList>
    </citation>
    <scope>NUCLEOTIDE SEQUENCE [LARGE SCALE GENOMIC DNA]</scope>
    <source>
        <strain evidence="2 3">Pan216</strain>
    </source>
</reference>
<organism evidence="2 3">
    <name type="scientific">Kolteria novifilia</name>
    <dbReference type="NCBI Taxonomy" id="2527975"/>
    <lineage>
        <taxon>Bacteria</taxon>
        <taxon>Pseudomonadati</taxon>
        <taxon>Planctomycetota</taxon>
        <taxon>Planctomycetia</taxon>
        <taxon>Kolteriales</taxon>
        <taxon>Kolteriaceae</taxon>
        <taxon>Kolteria</taxon>
    </lineage>
</organism>
<dbReference type="GO" id="GO:0016872">
    <property type="term" value="F:intramolecular lyase activity"/>
    <property type="evidence" value="ECO:0007669"/>
    <property type="project" value="InterPro"/>
</dbReference>
<dbReference type="RefSeq" id="WP_145261754.1">
    <property type="nucleotide sequence ID" value="NZ_CP036279.1"/>
</dbReference>
<dbReference type="InterPro" id="IPR016088">
    <property type="entry name" value="Chalcone_isomerase_3-sand"/>
</dbReference>
<evidence type="ECO:0000313" key="2">
    <source>
        <dbReference type="EMBL" id="QDU63921.1"/>
    </source>
</evidence>
<proteinExistence type="predicted"/>
<dbReference type="EMBL" id="CP036279">
    <property type="protein sequence ID" value="QDU63921.1"/>
    <property type="molecule type" value="Genomic_DNA"/>
</dbReference>
<keyword evidence="3" id="KW-1185">Reference proteome</keyword>
<protein>
    <recommendedName>
        <fullName evidence="1">Chalcone isomerase domain-containing protein</fullName>
    </recommendedName>
</protein>
<accession>A0A518BAB5</accession>
<feature type="domain" description="Chalcone isomerase" evidence="1">
    <location>
        <begin position="94"/>
        <end position="225"/>
    </location>
</feature>
<name>A0A518BAB5_9BACT</name>
<dbReference type="KEGG" id="knv:Pan216_48020"/>
<dbReference type="InterPro" id="IPR036298">
    <property type="entry name" value="Chalcone_isomerase_sf"/>
</dbReference>
<dbReference type="Proteomes" id="UP000317093">
    <property type="component" value="Chromosome"/>
</dbReference>
<dbReference type="AlphaFoldDB" id="A0A518BAB5"/>
<evidence type="ECO:0000313" key="3">
    <source>
        <dbReference type="Proteomes" id="UP000317093"/>
    </source>
</evidence>
<dbReference type="SUPFAM" id="SSF54626">
    <property type="entry name" value="Chalcone isomerase"/>
    <property type="match status" value="1"/>
</dbReference>
<sequence>MKSLKYLALGLSLVALAGFGVYQYLFAPPEILERVANNKPLEFAPSEFPTSLQVIPSEETADGFPKEVKIEAGDHSFTARYTGQMTRSKNLLVLSIDLYALASYAVDPPKDGDSEAMLDEMFQSGERKLLLLKFLKPLPGKHIFQAVEEEIEISFTDVDLDPLRPNMDQFLAQFANGSMPGDIVYIAWLPGGRLYSSFNEPEDVSLVLEDVPFVRALWRIWFGPQSGPERFGLVSSLTGDTQMK</sequence>
<dbReference type="OrthoDB" id="9795336at2"/>
<evidence type="ECO:0000259" key="1">
    <source>
        <dbReference type="Pfam" id="PF16036"/>
    </source>
</evidence>
<dbReference type="Pfam" id="PF16036">
    <property type="entry name" value="Chalcone_3"/>
    <property type="match status" value="1"/>
</dbReference>
<dbReference type="Gene3D" id="3.50.70.10">
    <property type="match status" value="1"/>
</dbReference>
<gene>
    <name evidence="2" type="ORF">Pan216_48020</name>
</gene>